<proteinExistence type="predicted"/>
<gene>
    <name evidence="6" type="ORF">SAMN02746098_03234</name>
</gene>
<evidence type="ECO:0000313" key="7">
    <source>
        <dbReference type="Proteomes" id="UP000183954"/>
    </source>
</evidence>
<dbReference type="Pfam" id="PF01258">
    <property type="entry name" value="zf-dskA_traR"/>
    <property type="match status" value="1"/>
</dbReference>
<keyword evidence="1" id="KW-0479">Metal-binding</keyword>
<dbReference type="InterPro" id="IPR000962">
    <property type="entry name" value="Znf_DskA_TraR"/>
</dbReference>
<evidence type="ECO:0000256" key="3">
    <source>
        <dbReference type="ARBA" id="ARBA00022833"/>
    </source>
</evidence>
<dbReference type="PANTHER" id="PTHR39418:SF1">
    <property type="entry name" value="DEHYDROGENASE"/>
    <property type="match status" value="1"/>
</dbReference>
<accession>A0A1M5ZHA8</accession>
<dbReference type="Pfam" id="PF02663">
    <property type="entry name" value="FmdE"/>
    <property type="match status" value="1"/>
</dbReference>
<dbReference type="SUPFAM" id="SSF143555">
    <property type="entry name" value="FwdE-like"/>
    <property type="match status" value="1"/>
</dbReference>
<dbReference type="AlphaFoldDB" id="A0A1M5ZHA8"/>
<evidence type="ECO:0000259" key="4">
    <source>
        <dbReference type="Pfam" id="PF01258"/>
    </source>
</evidence>
<protein>
    <submittedName>
        <fullName evidence="6">Formylmethanofuran dehydrogenase subunit E</fullName>
    </submittedName>
</protein>
<evidence type="ECO:0000256" key="1">
    <source>
        <dbReference type="ARBA" id="ARBA00022723"/>
    </source>
</evidence>
<dbReference type="Proteomes" id="UP000183954">
    <property type="component" value="Unassembled WGS sequence"/>
</dbReference>
<feature type="domain" description="Formylmethanofuran dehydrogenase subunit E" evidence="5">
    <location>
        <begin position="60"/>
        <end position="153"/>
    </location>
</feature>
<dbReference type="InterPro" id="IPR003814">
    <property type="entry name" value="FmdEsu_dom"/>
</dbReference>
<feature type="domain" description="Zinc finger DksA/TraR C4-type" evidence="4">
    <location>
        <begin position="189"/>
        <end position="220"/>
    </location>
</feature>
<keyword evidence="2" id="KW-0863">Zinc-finger</keyword>
<reference evidence="7" key="1">
    <citation type="submission" date="2016-11" db="EMBL/GenBank/DDBJ databases">
        <authorList>
            <person name="Varghese N."/>
            <person name="Submissions S."/>
        </authorList>
    </citation>
    <scope>NUCLEOTIDE SEQUENCE [LARGE SCALE GENOMIC DNA]</scope>
    <source>
        <strain evidence="7">DSM 15449</strain>
    </source>
</reference>
<evidence type="ECO:0000259" key="5">
    <source>
        <dbReference type="Pfam" id="PF02663"/>
    </source>
</evidence>
<name>A0A1M5ZHA8_9FIRM</name>
<organism evidence="6 7">
    <name type="scientific">Desulfosporosinus lacus DSM 15449</name>
    <dbReference type="NCBI Taxonomy" id="1121420"/>
    <lineage>
        <taxon>Bacteria</taxon>
        <taxon>Bacillati</taxon>
        <taxon>Bacillota</taxon>
        <taxon>Clostridia</taxon>
        <taxon>Eubacteriales</taxon>
        <taxon>Desulfitobacteriaceae</taxon>
        <taxon>Desulfosporosinus</taxon>
    </lineage>
</organism>
<keyword evidence="3" id="KW-0862">Zinc</keyword>
<evidence type="ECO:0000313" key="6">
    <source>
        <dbReference type="EMBL" id="SHI23578.1"/>
    </source>
</evidence>
<dbReference type="GO" id="GO:0008270">
    <property type="term" value="F:zinc ion binding"/>
    <property type="evidence" value="ECO:0007669"/>
    <property type="project" value="UniProtKB-KW"/>
</dbReference>
<dbReference type="STRING" id="1121420.SAMN02746098_03234"/>
<keyword evidence="7" id="KW-1185">Reference proteome</keyword>
<sequence length="222" mass="24994">MESCRILNIIISTQDHEDVGEDHGGLTLIGQFSLGLFYYIKRGIKCMCRELTQWEKAVEFHGHECPGLAIGYKACEAAIKKLGIRFSADEEIVCVTENDACGVDTVQVITGCTFGKGNLLYKGTGKMAFSFFNCSNGQSLRMIVKPLNEEMDRRQRQEYLLNSPAEELFNFSKPSFELPEKARLFTTVICENCGEGAPEHKVRINDGKKVCLDCFMDYSRGW</sequence>
<dbReference type="PANTHER" id="PTHR39418">
    <property type="entry name" value="DEHYDROGENASE-RELATED"/>
    <property type="match status" value="1"/>
</dbReference>
<evidence type="ECO:0000256" key="2">
    <source>
        <dbReference type="ARBA" id="ARBA00022771"/>
    </source>
</evidence>
<dbReference type="Gene3D" id="3.30.1330.130">
    <property type="match status" value="1"/>
</dbReference>
<dbReference type="InterPro" id="IPR053194">
    <property type="entry name" value="tRNA_methyltr_O"/>
</dbReference>
<dbReference type="EMBL" id="FQXJ01000012">
    <property type="protein sequence ID" value="SHI23578.1"/>
    <property type="molecule type" value="Genomic_DNA"/>
</dbReference>